<dbReference type="KEGG" id="lse:F1C12_21825"/>
<evidence type="ECO:0000313" key="2">
    <source>
        <dbReference type="Proteomes" id="UP000515511"/>
    </source>
</evidence>
<dbReference type="AlphaFoldDB" id="A0A7G6YHG0"/>
<dbReference type="RefSeq" id="WP_185279198.1">
    <property type="nucleotide sequence ID" value="NZ_CP043642.1"/>
</dbReference>
<keyword evidence="1" id="KW-0614">Plasmid</keyword>
<name>A0A7G6YHG0_9MICO</name>
<accession>A0A7G6YHG0</accession>
<sequence length="84" mass="9113">MAGRNAGKKRNYFVRGNKDAWRADLLLSPFIEEAIDSAAAESGNYSPALYLELFIREYVAEHGHLPAVPVALMESSEVSSTAAA</sequence>
<reference evidence="2" key="1">
    <citation type="submission" date="2019-09" db="EMBL/GenBank/DDBJ databases">
        <title>Antimicrobial potential of Antarctic Bacteria.</title>
        <authorList>
            <person name="Benaud N."/>
            <person name="Edwards R.J."/>
            <person name="Ferrari B.C."/>
        </authorList>
    </citation>
    <scope>NUCLEOTIDE SEQUENCE [LARGE SCALE GENOMIC DNA]</scope>
    <source>
        <strain evidence="2">INR9</strain>
        <plasmid evidence="2">unnamed1</plasmid>
    </source>
</reference>
<gene>
    <name evidence="1" type="ORF">F1C12_21825</name>
</gene>
<dbReference type="Proteomes" id="UP000515511">
    <property type="component" value="Plasmid unnamed1"/>
</dbReference>
<protein>
    <submittedName>
        <fullName evidence="1">Uncharacterized protein</fullName>
    </submittedName>
</protein>
<dbReference type="EMBL" id="CP043642">
    <property type="protein sequence ID" value="QNE37925.1"/>
    <property type="molecule type" value="Genomic_DNA"/>
</dbReference>
<evidence type="ECO:0000313" key="1">
    <source>
        <dbReference type="EMBL" id="QNE37925.1"/>
    </source>
</evidence>
<geneLocation type="plasmid" evidence="1 2">
    <name>unnamed1</name>
</geneLocation>
<proteinExistence type="predicted"/>
<organism evidence="1 2">
    <name type="scientific">Leifsonia shinshuensis</name>
    <dbReference type="NCBI Taxonomy" id="150026"/>
    <lineage>
        <taxon>Bacteria</taxon>
        <taxon>Bacillati</taxon>
        <taxon>Actinomycetota</taxon>
        <taxon>Actinomycetes</taxon>
        <taxon>Micrococcales</taxon>
        <taxon>Microbacteriaceae</taxon>
        <taxon>Leifsonia</taxon>
    </lineage>
</organism>